<dbReference type="AlphaFoldDB" id="A0A0U0W266"/>
<protein>
    <submittedName>
        <fullName evidence="1">Uncharacterized protein</fullName>
    </submittedName>
</protein>
<reference evidence="1 2" key="1">
    <citation type="submission" date="2015-03" db="EMBL/GenBank/DDBJ databases">
        <authorList>
            <person name="Murphy D."/>
        </authorList>
    </citation>
    <scope>NUCLEOTIDE SEQUENCE [LARGE SCALE GENOMIC DNA]</scope>
    <source>
        <strain evidence="1 2">DSM 44277</strain>
    </source>
</reference>
<organism evidence="1 2">
    <name type="scientific">Mycobacterium bohemicum DSM 44277</name>
    <dbReference type="NCBI Taxonomy" id="1236609"/>
    <lineage>
        <taxon>Bacteria</taxon>
        <taxon>Bacillati</taxon>
        <taxon>Actinomycetota</taxon>
        <taxon>Actinomycetes</taxon>
        <taxon>Mycobacteriales</taxon>
        <taxon>Mycobacteriaceae</taxon>
        <taxon>Mycobacterium</taxon>
    </lineage>
</organism>
<name>A0A0U0W266_MYCBE</name>
<evidence type="ECO:0000313" key="2">
    <source>
        <dbReference type="Proteomes" id="UP000198875"/>
    </source>
</evidence>
<sequence length="60" mass="6186">MASTSRTDNPRTNEAITSDSSALVLVTCLPNNREANAVVVSRSLGRSKVTGPAVVLTVTG</sequence>
<gene>
    <name evidence="1" type="ORF">BN971_00383</name>
</gene>
<dbReference type="EMBL" id="CSTD01000001">
    <property type="protein sequence ID" value="CPR04108.1"/>
    <property type="molecule type" value="Genomic_DNA"/>
</dbReference>
<accession>A0A0U0W266</accession>
<proteinExistence type="predicted"/>
<evidence type="ECO:0000313" key="1">
    <source>
        <dbReference type="EMBL" id="CPR04108.1"/>
    </source>
</evidence>
<dbReference type="Proteomes" id="UP000198875">
    <property type="component" value="Unassembled WGS sequence"/>
</dbReference>